<evidence type="ECO:0000313" key="3">
    <source>
        <dbReference type="Proteomes" id="UP000529637"/>
    </source>
</evidence>
<accession>A0A7Y6NTJ5</accession>
<dbReference type="SMART" id="SM00155">
    <property type="entry name" value="PLDc"/>
    <property type="match status" value="2"/>
</dbReference>
<protein>
    <submittedName>
        <fullName evidence="2">Phospholipase D family protein</fullName>
    </submittedName>
</protein>
<dbReference type="GO" id="GO:0030572">
    <property type="term" value="F:phosphatidyltransferase activity"/>
    <property type="evidence" value="ECO:0007669"/>
    <property type="project" value="UniProtKB-ARBA"/>
</dbReference>
<keyword evidence="3" id="KW-1185">Reference proteome</keyword>
<dbReference type="InterPro" id="IPR025202">
    <property type="entry name" value="PLD-like_dom"/>
</dbReference>
<name>A0A7Y6NTJ5_9BURK</name>
<reference evidence="2 3" key="1">
    <citation type="submission" date="2020-06" db="EMBL/GenBank/DDBJ databases">
        <title>Schlegella sp. ID0723 isolated from air conditioner.</title>
        <authorList>
            <person name="Kim D.Y."/>
            <person name="Kim D.-U."/>
        </authorList>
    </citation>
    <scope>NUCLEOTIDE SEQUENCE [LARGE SCALE GENOMIC DNA]</scope>
    <source>
        <strain evidence="2 3">ID0723</strain>
    </source>
</reference>
<feature type="domain" description="PLD phosphodiesterase" evidence="1">
    <location>
        <begin position="124"/>
        <end position="151"/>
    </location>
</feature>
<sequence length="482" mass="52983">MAVAADQPTHEKLLSGFRLLPSGPAALTARLELVRRAERSLDLQYFMFRGDQTGLELLRLLRDAAARGVRVRLLIDDLYAPSDELLLSFSAHDNVEVRLFNPFALRNAGLGVRFATSLLYFEQLNHRMHNKLFLADGVIAITGGRNIADEYFSRSQSANFVDLDVLAAGPIVASMSGSFDAYWNSELAYPLSSVAAKPAQSAEALRRRFDMLAGAAVAPERALPEETDVLGRSSLEPELRQGRLRLLWSAGESFADSPQKGIRVRDRQEGQSYGQSAVRLNAVALMRAAKSEIILTSPYLVPGLAGVGFVKDLTRRGVTVRILTNSLASTDQPLVHGAYGRYRVALLQAGADLYELSPKWIGRENQRRIFGSSAGGLHTKSLVIDKETVVVGSMNFDPRSNHFNTESSIVIRSPELGLEAAQLARISSLEGAHRLHLTEDNRLNWAEPVATEGLPHTSEPEASLWLRIWLRILAVLAPESLL</sequence>
<dbReference type="CDD" id="cd09113">
    <property type="entry name" value="PLDc_ymdC_like_2"/>
    <property type="match status" value="1"/>
</dbReference>
<evidence type="ECO:0000259" key="1">
    <source>
        <dbReference type="PROSITE" id="PS50035"/>
    </source>
</evidence>
<evidence type="ECO:0000313" key="2">
    <source>
        <dbReference type="EMBL" id="NUZ09070.1"/>
    </source>
</evidence>
<dbReference type="Proteomes" id="UP000529637">
    <property type="component" value="Unassembled WGS sequence"/>
</dbReference>
<dbReference type="CDD" id="cd09111">
    <property type="entry name" value="PLDc_ymdC_like_1"/>
    <property type="match status" value="1"/>
</dbReference>
<dbReference type="PANTHER" id="PTHR21248">
    <property type="entry name" value="CARDIOLIPIN SYNTHASE"/>
    <property type="match status" value="1"/>
</dbReference>
<dbReference type="GO" id="GO:0032049">
    <property type="term" value="P:cardiolipin biosynthetic process"/>
    <property type="evidence" value="ECO:0007669"/>
    <property type="project" value="UniProtKB-ARBA"/>
</dbReference>
<dbReference type="SUPFAM" id="SSF56024">
    <property type="entry name" value="Phospholipase D/nuclease"/>
    <property type="match status" value="2"/>
</dbReference>
<dbReference type="InterPro" id="IPR001736">
    <property type="entry name" value="PLipase_D/transphosphatidylase"/>
</dbReference>
<dbReference type="Pfam" id="PF13091">
    <property type="entry name" value="PLDc_2"/>
    <property type="match status" value="2"/>
</dbReference>
<dbReference type="AlphaFoldDB" id="A0A7Y6NTJ5"/>
<dbReference type="PANTHER" id="PTHR21248:SF12">
    <property type="entry name" value="CARDIOLIPIN SYNTHASE C"/>
    <property type="match status" value="1"/>
</dbReference>
<comment type="caution">
    <text evidence="2">The sequence shown here is derived from an EMBL/GenBank/DDBJ whole genome shotgun (WGS) entry which is preliminary data.</text>
</comment>
<gene>
    <name evidence="2" type="ORF">HQN59_25350</name>
</gene>
<organism evidence="2 3">
    <name type="scientific">Piscinibacter koreensis</name>
    <dbReference type="NCBI Taxonomy" id="2742824"/>
    <lineage>
        <taxon>Bacteria</taxon>
        <taxon>Pseudomonadati</taxon>
        <taxon>Pseudomonadota</taxon>
        <taxon>Betaproteobacteria</taxon>
        <taxon>Burkholderiales</taxon>
        <taxon>Sphaerotilaceae</taxon>
        <taxon>Piscinibacter</taxon>
    </lineage>
</organism>
<feature type="domain" description="PLD phosphodiesterase" evidence="1">
    <location>
        <begin position="373"/>
        <end position="400"/>
    </location>
</feature>
<dbReference type="RefSeq" id="WP_176071924.1">
    <property type="nucleotide sequence ID" value="NZ_JABWMJ010000027.1"/>
</dbReference>
<dbReference type="EMBL" id="JABWMJ010000027">
    <property type="protein sequence ID" value="NUZ09070.1"/>
    <property type="molecule type" value="Genomic_DNA"/>
</dbReference>
<dbReference type="PROSITE" id="PS50035">
    <property type="entry name" value="PLD"/>
    <property type="match status" value="2"/>
</dbReference>
<proteinExistence type="predicted"/>
<dbReference type="Gene3D" id="3.30.870.10">
    <property type="entry name" value="Endonuclease Chain A"/>
    <property type="match status" value="2"/>
</dbReference>